<name>A0A1D2M3H1_ORCCI</name>
<evidence type="ECO:0000313" key="4">
    <source>
        <dbReference type="Proteomes" id="UP000094527"/>
    </source>
</evidence>
<keyword evidence="4" id="KW-1185">Reference proteome</keyword>
<sequence>MSSTMMNGNTQKQGKIPVNTVTSRYLIEKWYPVLPDSSSSSSKEKEHPSLRVKCKYQSVDILPLRCYKSFLQYVKDQYGPLSECLESVLSVKAKEDLASAHGDEKLTFRGNSNSYQGYGSISEADRTEYLHATLGPFIEQFQGSEDLYDCEIDPMKLPAGTNLSKNQQNLRMAVDTVWKGYHAFTLHLSPWN</sequence>
<dbReference type="InterPro" id="IPR039360">
    <property type="entry name" value="Ras_GTPase"/>
</dbReference>
<dbReference type="OrthoDB" id="5572587at2759"/>
<proteinExistence type="predicted"/>
<evidence type="ECO:0000313" key="3">
    <source>
        <dbReference type="EMBL" id="ODM87506.1"/>
    </source>
</evidence>
<accession>A0A1D2M3H1</accession>
<protein>
    <submittedName>
        <fullName evidence="3">Putative Ras GTPase-activating protein</fullName>
    </submittedName>
</protein>
<dbReference type="InterPro" id="IPR008936">
    <property type="entry name" value="Rho_GTPase_activation_prot"/>
</dbReference>
<dbReference type="PANTHER" id="PTHR10194:SF60">
    <property type="entry name" value="RAS GTPASE-ACTIVATING PROTEIN RASKOL"/>
    <property type="match status" value="1"/>
</dbReference>
<reference evidence="3 4" key="1">
    <citation type="journal article" date="2016" name="Genome Biol. Evol.">
        <title>Gene Family Evolution Reflects Adaptation to Soil Environmental Stressors in the Genome of the Collembolan Orchesella cincta.</title>
        <authorList>
            <person name="Faddeeva-Vakhrusheva A."/>
            <person name="Derks M.F."/>
            <person name="Anvar S.Y."/>
            <person name="Agamennone V."/>
            <person name="Suring W."/>
            <person name="Smit S."/>
            <person name="van Straalen N.M."/>
            <person name="Roelofs D."/>
        </authorList>
    </citation>
    <scope>NUCLEOTIDE SEQUENCE [LARGE SCALE GENOMIC DNA]</scope>
    <source>
        <tissue evidence="3">Mixed pool</tissue>
    </source>
</reference>
<organism evidence="3 4">
    <name type="scientific">Orchesella cincta</name>
    <name type="common">Springtail</name>
    <name type="synonym">Podura cincta</name>
    <dbReference type="NCBI Taxonomy" id="48709"/>
    <lineage>
        <taxon>Eukaryota</taxon>
        <taxon>Metazoa</taxon>
        <taxon>Ecdysozoa</taxon>
        <taxon>Arthropoda</taxon>
        <taxon>Hexapoda</taxon>
        <taxon>Collembola</taxon>
        <taxon>Entomobryomorpha</taxon>
        <taxon>Entomobryoidea</taxon>
        <taxon>Orchesellidae</taxon>
        <taxon>Orchesellinae</taxon>
        <taxon>Orchesella</taxon>
    </lineage>
</organism>
<dbReference type="PROSITE" id="PS50018">
    <property type="entry name" value="RAS_GTPASE_ACTIV_2"/>
    <property type="match status" value="1"/>
</dbReference>
<evidence type="ECO:0000259" key="2">
    <source>
        <dbReference type="PROSITE" id="PS50018"/>
    </source>
</evidence>
<dbReference type="EMBL" id="LJIJ01005143">
    <property type="protein sequence ID" value="ODM87506.1"/>
    <property type="molecule type" value="Genomic_DNA"/>
</dbReference>
<dbReference type="Gene3D" id="1.10.506.10">
    <property type="entry name" value="GTPase Activation - p120gap, domain 1"/>
    <property type="match status" value="1"/>
</dbReference>
<feature type="domain" description="Ras-GAP" evidence="2">
    <location>
        <begin position="85"/>
        <end position="192"/>
    </location>
</feature>
<dbReference type="InterPro" id="IPR001936">
    <property type="entry name" value="RasGAP_dom"/>
</dbReference>
<evidence type="ECO:0000256" key="1">
    <source>
        <dbReference type="ARBA" id="ARBA00022468"/>
    </source>
</evidence>
<comment type="caution">
    <text evidence="3">The sequence shown here is derived from an EMBL/GenBank/DDBJ whole genome shotgun (WGS) entry which is preliminary data.</text>
</comment>
<dbReference type="SUPFAM" id="SSF48350">
    <property type="entry name" value="GTPase activation domain, GAP"/>
    <property type="match status" value="1"/>
</dbReference>
<gene>
    <name evidence="3" type="ORF">Ocin01_19174</name>
</gene>
<keyword evidence="1" id="KW-0343">GTPase activation</keyword>
<dbReference type="GO" id="GO:0005096">
    <property type="term" value="F:GTPase activator activity"/>
    <property type="evidence" value="ECO:0007669"/>
    <property type="project" value="UniProtKB-KW"/>
</dbReference>
<dbReference type="PANTHER" id="PTHR10194">
    <property type="entry name" value="RAS GTPASE-ACTIVATING PROTEINS"/>
    <property type="match status" value="1"/>
</dbReference>
<dbReference type="STRING" id="48709.A0A1D2M3H1"/>
<dbReference type="Proteomes" id="UP000094527">
    <property type="component" value="Unassembled WGS sequence"/>
</dbReference>
<dbReference type="AlphaFoldDB" id="A0A1D2M3H1"/>